<evidence type="ECO:0000313" key="2">
    <source>
        <dbReference type="EMBL" id="RPD66807.1"/>
    </source>
</evidence>
<evidence type="ECO:0000313" key="3">
    <source>
        <dbReference type="Proteomes" id="UP000313359"/>
    </source>
</evidence>
<dbReference type="AlphaFoldDB" id="A0A5C2SUL1"/>
<dbReference type="STRING" id="1328759.A0A5C2SUL1"/>
<dbReference type="EMBL" id="ML122250">
    <property type="protein sequence ID" value="RPD66807.1"/>
    <property type="molecule type" value="Genomic_DNA"/>
</dbReference>
<name>A0A5C2SUL1_9APHY</name>
<feature type="region of interest" description="Disordered" evidence="1">
    <location>
        <begin position="157"/>
        <end position="186"/>
    </location>
</feature>
<organism evidence="2 3">
    <name type="scientific">Lentinus tigrinus ALCF2SS1-6</name>
    <dbReference type="NCBI Taxonomy" id="1328759"/>
    <lineage>
        <taxon>Eukaryota</taxon>
        <taxon>Fungi</taxon>
        <taxon>Dikarya</taxon>
        <taxon>Basidiomycota</taxon>
        <taxon>Agaricomycotina</taxon>
        <taxon>Agaricomycetes</taxon>
        <taxon>Polyporales</taxon>
        <taxon>Polyporaceae</taxon>
        <taxon>Lentinus</taxon>
    </lineage>
</organism>
<reference evidence="2" key="1">
    <citation type="journal article" date="2018" name="Genome Biol. Evol.">
        <title>Genomics and development of Lentinus tigrinus, a white-rot wood-decaying mushroom with dimorphic fruiting bodies.</title>
        <authorList>
            <person name="Wu B."/>
            <person name="Xu Z."/>
            <person name="Knudson A."/>
            <person name="Carlson A."/>
            <person name="Chen N."/>
            <person name="Kovaka S."/>
            <person name="LaButti K."/>
            <person name="Lipzen A."/>
            <person name="Pennachio C."/>
            <person name="Riley R."/>
            <person name="Schakwitz W."/>
            <person name="Umezawa K."/>
            <person name="Ohm R.A."/>
            <person name="Grigoriev I.V."/>
            <person name="Nagy L.G."/>
            <person name="Gibbons J."/>
            <person name="Hibbett D."/>
        </authorList>
    </citation>
    <scope>NUCLEOTIDE SEQUENCE [LARGE SCALE GENOMIC DNA]</scope>
    <source>
        <strain evidence="2">ALCF2SS1-6</strain>
    </source>
</reference>
<gene>
    <name evidence="2" type="ORF">L227DRAFT_4779</name>
</gene>
<proteinExistence type="predicted"/>
<feature type="compositionally biased region" description="Low complexity" evidence="1">
    <location>
        <begin position="157"/>
        <end position="171"/>
    </location>
</feature>
<protein>
    <submittedName>
        <fullName evidence="2">Uncharacterized protein</fullName>
    </submittedName>
</protein>
<dbReference type="OrthoDB" id="1259151at2759"/>
<sequence length="186" mass="20412">MIIELNATILSPARRPIPVQSDCDISEVENIDFAFYKPSVKKFAEGRGKAFLTDLRLVIVADNPTDVFKTLSIPLTSLSRIEREEPRLRNANVARIVLDDIRPTPSSGLGEYPLKLELRGTKADKQAFQIFGAHLLKAHERAVAKSRAYLEDEIDLPAYGAGPSSSSSTTYITADVPSDAPPGYEP</sequence>
<accession>A0A5C2SUL1</accession>
<evidence type="ECO:0000256" key="1">
    <source>
        <dbReference type="SAM" id="MobiDB-lite"/>
    </source>
</evidence>
<dbReference type="Proteomes" id="UP000313359">
    <property type="component" value="Unassembled WGS sequence"/>
</dbReference>
<keyword evidence="3" id="KW-1185">Reference proteome</keyword>